<dbReference type="CDD" id="cd04480">
    <property type="entry name" value="RPA1_DBD_A_like"/>
    <property type="match status" value="1"/>
</dbReference>
<dbReference type="PANTHER" id="PTHR47165:SF4">
    <property type="entry name" value="OS03G0429900 PROTEIN"/>
    <property type="match status" value="1"/>
</dbReference>
<dbReference type="PANTHER" id="PTHR47165">
    <property type="entry name" value="OS03G0429900 PROTEIN"/>
    <property type="match status" value="1"/>
</dbReference>
<dbReference type="Pfam" id="PF02721">
    <property type="entry name" value="DUF223"/>
    <property type="match status" value="1"/>
</dbReference>
<feature type="domain" description="Replication protein A 70 kDa DNA-binding subunit B/D first OB fold" evidence="1">
    <location>
        <begin position="9"/>
        <end position="113"/>
    </location>
</feature>
<sequence length="192" mass="22332">MFRLSKMQYSLLKDVTQESHSWRVRVQVTRFSEYNSEDQPPVLLRLDLVLLDEEGTMMDAQIPGRHMTSFSPVLKEDRVYYITYFEVAEARASYRPVDNPIMAKFTKHTQIKEINHVPDSFPRYACKVIPFETLQARVDITDVLSDVVGMLTAVSAISTVRIRGGHKEVRNIQITDGRAINFVWQHYMQMVF</sequence>
<protein>
    <recommendedName>
        <fullName evidence="1">Replication protein A 70 kDa DNA-binding subunit B/D first OB fold domain-containing protein</fullName>
    </recommendedName>
</protein>
<evidence type="ECO:0000313" key="3">
    <source>
        <dbReference type="Proteomes" id="UP000006038"/>
    </source>
</evidence>
<keyword evidence="3" id="KW-1185">Reference proteome</keyword>
<dbReference type="Gene3D" id="2.40.50.140">
    <property type="entry name" value="Nucleic acid-binding proteins"/>
    <property type="match status" value="1"/>
</dbReference>
<dbReference type="Gramene" id="OB06G29130.1">
    <property type="protein sequence ID" value="OB06G29130.1"/>
    <property type="gene ID" value="OB06G29130"/>
</dbReference>
<dbReference type="Proteomes" id="UP000006038">
    <property type="component" value="Chromosome 6"/>
</dbReference>
<dbReference type="SUPFAM" id="SSF50249">
    <property type="entry name" value="Nucleic acid-binding proteins"/>
    <property type="match status" value="1"/>
</dbReference>
<organism evidence="2">
    <name type="scientific">Oryza brachyantha</name>
    <name type="common">malo sina</name>
    <dbReference type="NCBI Taxonomy" id="4533"/>
    <lineage>
        <taxon>Eukaryota</taxon>
        <taxon>Viridiplantae</taxon>
        <taxon>Streptophyta</taxon>
        <taxon>Embryophyta</taxon>
        <taxon>Tracheophyta</taxon>
        <taxon>Spermatophyta</taxon>
        <taxon>Magnoliopsida</taxon>
        <taxon>Liliopsida</taxon>
        <taxon>Poales</taxon>
        <taxon>Poaceae</taxon>
        <taxon>BOP clade</taxon>
        <taxon>Oryzoideae</taxon>
        <taxon>Oryzeae</taxon>
        <taxon>Oryzinae</taxon>
        <taxon>Oryza</taxon>
    </lineage>
</organism>
<name>J3MFW9_ORYBR</name>
<reference evidence="2" key="1">
    <citation type="journal article" date="2013" name="Nat. Commun.">
        <title>Whole-genome sequencing of Oryza brachyantha reveals mechanisms underlying Oryza genome evolution.</title>
        <authorList>
            <person name="Chen J."/>
            <person name="Huang Q."/>
            <person name="Gao D."/>
            <person name="Wang J."/>
            <person name="Lang Y."/>
            <person name="Liu T."/>
            <person name="Li B."/>
            <person name="Bai Z."/>
            <person name="Luis Goicoechea J."/>
            <person name="Liang C."/>
            <person name="Chen C."/>
            <person name="Zhang W."/>
            <person name="Sun S."/>
            <person name="Liao Y."/>
            <person name="Zhang X."/>
            <person name="Yang L."/>
            <person name="Song C."/>
            <person name="Wang M."/>
            <person name="Shi J."/>
            <person name="Liu G."/>
            <person name="Liu J."/>
            <person name="Zhou H."/>
            <person name="Zhou W."/>
            <person name="Yu Q."/>
            <person name="An N."/>
            <person name="Chen Y."/>
            <person name="Cai Q."/>
            <person name="Wang B."/>
            <person name="Liu B."/>
            <person name="Min J."/>
            <person name="Huang Y."/>
            <person name="Wu H."/>
            <person name="Li Z."/>
            <person name="Zhang Y."/>
            <person name="Yin Y."/>
            <person name="Song W."/>
            <person name="Jiang J."/>
            <person name="Jackson S.A."/>
            <person name="Wing R.A."/>
            <person name="Wang J."/>
            <person name="Chen M."/>
        </authorList>
    </citation>
    <scope>NUCLEOTIDE SEQUENCE [LARGE SCALE GENOMIC DNA]</scope>
    <source>
        <strain evidence="2">cv. IRGC 101232</strain>
    </source>
</reference>
<dbReference type="InterPro" id="IPR012340">
    <property type="entry name" value="NA-bd_OB-fold"/>
</dbReference>
<dbReference type="AlphaFoldDB" id="J3MFW9"/>
<proteinExistence type="predicted"/>
<dbReference type="InterPro" id="IPR003871">
    <property type="entry name" value="RFA1B/D_OB_1st"/>
</dbReference>
<accession>J3MFW9</accession>
<dbReference type="EnsemblPlants" id="OB06G29130.1">
    <property type="protein sequence ID" value="OB06G29130.1"/>
    <property type="gene ID" value="OB06G29130"/>
</dbReference>
<reference evidence="2" key="2">
    <citation type="submission" date="2013-04" db="UniProtKB">
        <authorList>
            <consortium name="EnsemblPlants"/>
        </authorList>
    </citation>
    <scope>IDENTIFICATION</scope>
</reference>
<evidence type="ECO:0000313" key="2">
    <source>
        <dbReference type="EnsemblPlants" id="OB06G29130.1"/>
    </source>
</evidence>
<evidence type="ECO:0000259" key="1">
    <source>
        <dbReference type="Pfam" id="PF02721"/>
    </source>
</evidence>
<dbReference type="HOGENOM" id="CLU_073957_2_0_1"/>
<dbReference type="OMA" id="KNIRIAX"/>
<dbReference type="eggNOG" id="ENOG502SYUR">
    <property type="taxonomic scope" value="Eukaryota"/>
</dbReference>